<keyword evidence="2" id="KW-0812">Transmembrane</keyword>
<evidence type="ECO:0000256" key="1">
    <source>
        <dbReference type="ARBA" id="ARBA00022481"/>
    </source>
</evidence>
<dbReference type="AlphaFoldDB" id="A0A1G2MRQ2"/>
<dbReference type="PRINTS" id="PR00813">
    <property type="entry name" value="BCTERIALGSPG"/>
</dbReference>
<dbReference type="GO" id="GO:0015627">
    <property type="term" value="C:type II protein secretion system complex"/>
    <property type="evidence" value="ECO:0007669"/>
    <property type="project" value="InterPro"/>
</dbReference>
<dbReference type="GO" id="GO:0015628">
    <property type="term" value="P:protein secretion by the type II secretion system"/>
    <property type="evidence" value="ECO:0007669"/>
    <property type="project" value="InterPro"/>
</dbReference>
<evidence type="ECO:0000313" key="3">
    <source>
        <dbReference type="EMBL" id="OHA26556.1"/>
    </source>
</evidence>
<dbReference type="Gene3D" id="3.30.700.10">
    <property type="entry name" value="Glycoprotein, Type 4 Pilin"/>
    <property type="match status" value="1"/>
</dbReference>
<dbReference type="PROSITE" id="PS00409">
    <property type="entry name" value="PROKAR_NTER_METHYL"/>
    <property type="match status" value="1"/>
</dbReference>
<accession>A0A1G2MRQ2</accession>
<dbReference type="Proteomes" id="UP000177565">
    <property type="component" value="Unassembled WGS sequence"/>
</dbReference>
<dbReference type="InterPro" id="IPR045584">
    <property type="entry name" value="Pilin-like"/>
</dbReference>
<dbReference type="STRING" id="1802312.A3C06_03195"/>
<dbReference type="PANTHER" id="PTHR30093:SF47">
    <property type="entry name" value="TYPE IV PILUS NON-CORE MINOR PILIN PILE"/>
    <property type="match status" value="1"/>
</dbReference>
<sequence>MTFVQLDTKQPRTTFTPRKSGAGFTPLVEDGIALRVLKTLSSKLKSFFNTRHDLFRTRAKNTMPSYTTGFTLIELSVVVVVIVIIVSVVLVNFNDVRKNARDKQRVSDMAHLQLAIEQYYDDTVAYPMCGVKSLCYSNGSYAGDIGPIINLAISPTYMRIIPVDPLNQTADYYLYYYARGYRKDPTDSNNCPTFTGNTNDYVLATRLERQPAGPCSFEFMTTALGKYPNLILGNE</sequence>
<name>A0A1G2MRQ2_9BACT</name>
<keyword evidence="2" id="KW-0472">Membrane</keyword>
<evidence type="ECO:0008006" key="5">
    <source>
        <dbReference type="Google" id="ProtNLM"/>
    </source>
</evidence>
<dbReference type="InterPro" id="IPR012902">
    <property type="entry name" value="N_methyl_site"/>
</dbReference>
<comment type="caution">
    <text evidence="3">The sequence shown here is derived from an EMBL/GenBank/DDBJ whole genome shotgun (WGS) entry which is preliminary data.</text>
</comment>
<dbReference type="EMBL" id="MHRQ01000020">
    <property type="protein sequence ID" value="OHA26556.1"/>
    <property type="molecule type" value="Genomic_DNA"/>
</dbReference>
<dbReference type="NCBIfam" id="TIGR02532">
    <property type="entry name" value="IV_pilin_GFxxxE"/>
    <property type="match status" value="1"/>
</dbReference>
<protein>
    <recommendedName>
        <fullName evidence="5">Type II secretion system protein GspG C-terminal domain-containing protein</fullName>
    </recommendedName>
</protein>
<keyword evidence="1" id="KW-0488">Methylation</keyword>
<evidence type="ECO:0000313" key="4">
    <source>
        <dbReference type="Proteomes" id="UP000177565"/>
    </source>
</evidence>
<dbReference type="SUPFAM" id="SSF54523">
    <property type="entry name" value="Pili subunits"/>
    <property type="match status" value="1"/>
</dbReference>
<organism evidence="3 4">
    <name type="scientific">Candidatus Taylorbacteria bacterium RIFCSPHIGHO2_02_FULL_46_13</name>
    <dbReference type="NCBI Taxonomy" id="1802312"/>
    <lineage>
        <taxon>Bacteria</taxon>
        <taxon>Candidatus Tayloriibacteriota</taxon>
    </lineage>
</organism>
<gene>
    <name evidence="3" type="ORF">A3C06_03195</name>
</gene>
<dbReference type="InterPro" id="IPR000983">
    <property type="entry name" value="Bac_GSPG_pilin"/>
</dbReference>
<feature type="transmembrane region" description="Helical" evidence="2">
    <location>
        <begin position="70"/>
        <end position="93"/>
    </location>
</feature>
<dbReference type="PANTHER" id="PTHR30093">
    <property type="entry name" value="GENERAL SECRETION PATHWAY PROTEIN G"/>
    <property type="match status" value="1"/>
</dbReference>
<evidence type="ECO:0000256" key="2">
    <source>
        <dbReference type="SAM" id="Phobius"/>
    </source>
</evidence>
<keyword evidence="2" id="KW-1133">Transmembrane helix</keyword>
<reference evidence="3 4" key="1">
    <citation type="journal article" date="2016" name="Nat. Commun.">
        <title>Thousands of microbial genomes shed light on interconnected biogeochemical processes in an aquifer system.</title>
        <authorList>
            <person name="Anantharaman K."/>
            <person name="Brown C.T."/>
            <person name="Hug L.A."/>
            <person name="Sharon I."/>
            <person name="Castelle C.J."/>
            <person name="Probst A.J."/>
            <person name="Thomas B.C."/>
            <person name="Singh A."/>
            <person name="Wilkins M.J."/>
            <person name="Karaoz U."/>
            <person name="Brodie E.L."/>
            <person name="Williams K.H."/>
            <person name="Hubbard S.S."/>
            <person name="Banfield J.F."/>
        </authorList>
    </citation>
    <scope>NUCLEOTIDE SEQUENCE [LARGE SCALE GENOMIC DNA]</scope>
</reference>
<proteinExistence type="predicted"/>